<dbReference type="InterPro" id="IPR014819">
    <property type="entry name" value="PriCT_2"/>
</dbReference>
<accession>A0A2Z6ESA9</accession>
<dbReference type="Pfam" id="PF08707">
    <property type="entry name" value="PriCT_2"/>
    <property type="match status" value="1"/>
</dbReference>
<dbReference type="GO" id="GO:0016817">
    <property type="term" value="F:hydrolase activity, acting on acid anhydrides"/>
    <property type="evidence" value="ECO:0007669"/>
    <property type="project" value="InterPro"/>
</dbReference>
<organism evidence="1 2">
    <name type="scientific">Mycoavidus cysteinexigens</name>
    <dbReference type="NCBI Taxonomy" id="1553431"/>
    <lineage>
        <taxon>Bacteria</taxon>
        <taxon>Pseudomonadati</taxon>
        <taxon>Pseudomonadota</taxon>
        <taxon>Betaproteobacteria</taxon>
        <taxon>Burkholderiales</taxon>
        <taxon>Burkholderiaceae</taxon>
        <taxon>Mycoavidus</taxon>
    </lineage>
</organism>
<dbReference type="Proteomes" id="UP000282597">
    <property type="component" value="Chromosome"/>
</dbReference>
<reference evidence="1 2" key="1">
    <citation type="journal article" date="2018" name="Microbes Environ.">
        <title>Comparative Genomic Insights into Endofungal Lifestyles of Two Bacterial Endosymbionts, Mycoavidus cysteinexigens and Burkholderia rhizoxinica.</title>
        <authorList>
            <person name="Sharmin D."/>
            <person name="Guo Y."/>
            <person name="Nishizawa T."/>
            <person name="Ohshima S."/>
            <person name="Sato Y."/>
            <person name="Takashima Y."/>
            <person name="Narisawa K."/>
            <person name="Ohta H."/>
        </authorList>
    </citation>
    <scope>NUCLEOTIDE SEQUENCE [LARGE SCALE GENOMIC DNA]</scope>
    <source>
        <strain evidence="1 2">B1-EB</strain>
    </source>
</reference>
<evidence type="ECO:0000313" key="2">
    <source>
        <dbReference type="Proteomes" id="UP000282597"/>
    </source>
</evidence>
<dbReference type="InterPro" id="IPR006171">
    <property type="entry name" value="TOPRIM_dom"/>
</dbReference>
<dbReference type="CDD" id="cd01029">
    <property type="entry name" value="TOPRIM_primases"/>
    <property type="match status" value="1"/>
</dbReference>
<dbReference type="InterPro" id="IPR034154">
    <property type="entry name" value="TOPRIM_DnaG/twinkle"/>
</dbReference>
<proteinExistence type="predicted"/>
<gene>
    <name evidence="1" type="ORF">MCB1EB_0132</name>
</gene>
<dbReference type="AlphaFoldDB" id="A0A2Z6ESA9"/>
<dbReference type="RefSeq" id="WP_052393866.1">
    <property type="nucleotide sequence ID" value="NZ_AP018150.1"/>
</dbReference>
<keyword evidence="2" id="KW-1185">Reference proteome</keyword>
<dbReference type="EMBL" id="AP018150">
    <property type="protein sequence ID" value="BBE08293.1"/>
    <property type="molecule type" value="Genomic_DNA"/>
</dbReference>
<protein>
    <submittedName>
        <fullName evidence="1">DNA primase, phage-associated</fullName>
    </submittedName>
</protein>
<sequence length="303" mass="32854">MIDVYFNDAARAKAALSFIPADDRELWVRIGMALKAGLGENGFELFDRWSQSAPSYKKEAARAVWKSIKPGGIRFATLFHEAQRCGFDRCQHRMALTPPLNAGRHCAKRERSAEVERKLAAKQCAAAKRAVDIWTKAELASDTHPYLALKGVKAHGLRCYRGQLTIGNMACDGALIIPAYDAHGVLTTLAFINKDGEKRFLSGGKKSGSFHWIGEPVSNLLCIAEGYATGASVYEATRYPVAVAFDAGNLLAVANTLKLKFPDAQFVICADNDFETPGNPGATKAKLAAHQVGARLAMPEKLG</sequence>
<dbReference type="Pfam" id="PF13662">
    <property type="entry name" value="Toprim_4"/>
    <property type="match status" value="1"/>
</dbReference>
<dbReference type="PROSITE" id="PS50880">
    <property type="entry name" value="TOPRIM"/>
    <property type="match status" value="1"/>
</dbReference>
<dbReference type="KEGG" id="mcys:MCB1EB_0132"/>
<name>A0A2Z6ESA9_9BURK</name>
<evidence type="ECO:0000313" key="1">
    <source>
        <dbReference type="EMBL" id="BBE08293.1"/>
    </source>
</evidence>